<gene>
    <name evidence="5" type="ORF">V5N11_036047</name>
</gene>
<dbReference type="GO" id="GO:0006952">
    <property type="term" value="P:defense response"/>
    <property type="evidence" value="ECO:0007669"/>
    <property type="project" value="UniProtKB-KW"/>
</dbReference>
<dbReference type="FunFam" id="1.10.10.10:FF:000322">
    <property type="entry name" value="Probable disease resistance protein At1g63360"/>
    <property type="match status" value="1"/>
</dbReference>
<dbReference type="InterPro" id="IPR002182">
    <property type="entry name" value="NB-ARC"/>
</dbReference>
<sequence length="377" mass="42470">MLFLDDIWEKVDLAEIGVPDPRTHKGCKVAFTTRSRDVCSRMGDEDPMEVKCLTDSEAFDLFQKKVGQITLGSKPGILDLAIEVSRKCSGLPLALNVIGETMSSKRTIQEWKRAKDVLKSYAVQFSGMKDKIIPLLKYSYDSLEGDQIKSCLLYCALYPEDYRIPKEKLIEYWICEGIIDGSEGIEKAENKGYAIIGSLVCQSLLMEGFDQKGVVYMHDVVREMALWIASDFIVRAGVGLDEIREAKNWKVVKMMSLMDNRIGHLAGSPECLELTTLLLQRANLSKISSEFFNYMPKLAVLDLSGNSLPKLPEEISNLVTLQYLNLSHTEIQEFSKGLQELNKLIHLDLENTSQLKSIAGISRLQNLKVLKLLDYSL</sequence>
<protein>
    <submittedName>
        <fullName evidence="5">Disease resistance protein</fullName>
    </submittedName>
</protein>
<evidence type="ECO:0000256" key="2">
    <source>
        <dbReference type="ARBA" id="ARBA00022821"/>
    </source>
</evidence>
<dbReference type="SUPFAM" id="SSF52540">
    <property type="entry name" value="P-loop containing nucleoside triphosphate hydrolases"/>
    <property type="match status" value="1"/>
</dbReference>
<dbReference type="PANTHER" id="PTHR23155">
    <property type="entry name" value="DISEASE RESISTANCE PROTEIN RP"/>
    <property type="match status" value="1"/>
</dbReference>
<evidence type="ECO:0000313" key="6">
    <source>
        <dbReference type="Proteomes" id="UP001558713"/>
    </source>
</evidence>
<dbReference type="Gene3D" id="1.10.10.10">
    <property type="entry name" value="Winged helix-like DNA-binding domain superfamily/Winged helix DNA-binding domain"/>
    <property type="match status" value="1"/>
</dbReference>
<dbReference type="InterPro" id="IPR044974">
    <property type="entry name" value="Disease_R_plants"/>
</dbReference>
<feature type="domain" description="NB-ARC" evidence="3">
    <location>
        <begin position="2"/>
        <end position="70"/>
    </location>
</feature>
<dbReference type="SUPFAM" id="SSF52058">
    <property type="entry name" value="L domain-like"/>
    <property type="match status" value="1"/>
</dbReference>
<dbReference type="PANTHER" id="PTHR23155:SF1192">
    <property type="entry name" value="DISEASE RESISTANCE PROTEIN RFL1-RELATED"/>
    <property type="match status" value="1"/>
</dbReference>
<dbReference type="Pfam" id="PF00931">
    <property type="entry name" value="NB-ARC"/>
    <property type="match status" value="1"/>
</dbReference>
<evidence type="ECO:0000313" key="5">
    <source>
        <dbReference type="EMBL" id="KAL1214774.1"/>
    </source>
</evidence>
<dbReference type="Pfam" id="PF23559">
    <property type="entry name" value="WHD_DRP"/>
    <property type="match status" value="1"/>
</dbReference>
<dbReference type="PRINTS" id="PR00364">
    <property type="entry name" value="DISEASERSIST"/>
</dbReference>
<evidence type="ECO:0000259" key="3">
    <source>
        <dbReference type="Pfam" id="PF00931"/>
    </source>
</evidence>
<evidence type="ECO:0000256" key="1">
    <source>
        <dbReference type="ARBA" id="ARBA00022737"/>
    </source>
</evidence>
<dbReference type="AlphaFoldDB" id="A0ABD1B7K4"/>
<keyword evidence="6" id="KW-1185">Reference proteome</keyword>
<dbReference type="InterPro" id="IPR036388">
    <property type="entry name" value="WH-like_DNA-bd_sf"/>
</dbReference>
<evidence type="ECO:0000259" key="4">
    <source>
        <dbReference type="Pfam" id="PF23559"/>
    </source>
</evidence>
<dbReference type="Gene3D" id="1.10.8.430">
    <property type="entry name" value="Helical domain of apoptotic protease-activating factors"/>
    <property type="match status" value="1"/>
</dbReference>
<dbReference type="Gene3D" id="3.80.10.10">
    <property type="entry name" value="Ribonuclease Inhibitor"/>
    <property type="match status" value="1"/>
</dbReference>
<dbReference type="InterPro" id="IPR027417">
    <property type="entry name" value="P-loop_NTPase"/>
</dbReference>
<keyword evidence="2" id="KW-0611">Plant defense</keyword>
<dbReference type="Proteomes" id="UP001558713">
    <property type="component" value="Unassembled WGS sequence"/>
</dbReference>
<dbReference type="InterPro" id="IPR042197">
    <property type="entry name" value="Apaf_helical"/>
</dbReference>
<feature type="domain" description="Disease resistance protein winged helix" evidence="4">
    <location>
        <begin position="157"/>
        <end position="225"/>
    </location>
</feature>
<reference evidence="5 6" key="1">
    <citation type="submission" date="2024-04" db="EMBL/GenBank/DDBJ databases">
        <title>Genome assembly C_amara_ONT_v2.</title>
        <authorList>
            <person name="Yant L."/>
            <person name="Moore C."/>
            <person name="Slenker M."/>
        </authorList>
    </citation>
    <scope>NUCLEOTIDE SEQUENCE [LARGE SCALE GENOMIC DNA]</scope>
    <source>
        <tissue evidence="5">Leaf</tissue>
    </source>
</reference>
<dbReference type="InterPro" id="IPR001611">
    <property type="entry name" value="Leu-rich_rpt"/>
</dbReference>
<organism evidence="5 6">
    <name type="scientific">Cardamine amara subsp. amara</name>
    <dbReference type="NCBI Taxonomy" id="228776"/>
    <lineage>
        <taxon>Eukaryota</taxon>
        <taxon>Viridiplantae</taxon>
        <taxon>Streptophyta</taxon>
        <taxon>Embryophyta</taxon>
        <taxon>Tracheophyta</taxon>
        <taxon>Spermatophyta</taxon>
        <taxon>Magnoliopsida</taxon>
        <taxon>eudicotyledons</taxon>
        <taxon>Gunneridae</taxon>
        <taxon>Pentapetalae</taxon>
        <taxon>rosids</taxon>
        <taxon>malvids</taxon>
        <taxon>Brassicales</taxon>
        <taxon>Brassicaceae</taxon>
        <taxon>Cardamineae</taxon>
        <taxon>Cardamine</taxon>
    </lineage>
</organism>
<dbReference type="EMBL" id="JBANAX010000300">
    <property type="protein sequence ID" value="KAL1214774.1"/>
    <property type="molecule type" value="Genomic_DNA"/>
</dbReference>
<proteinExistence type="predicted"/>
<dbReference type="PROSITE" id="PS51450">
    <property type="entry name" value="LRR"/>
    <property type="match status" value="1"/>
</dbReference>
<keyword evidence="1" id="KW-0677">Repeat</keyword>
<name>A0ABD1B7K4_CARAN</name>
<accession>A0ABD1B7K4</accession>
<dbReference type="Pfam" id="PF13855">
    <property type="entry name" value="LRR_8"/>
    <property type="match status" value="1"/>
</dbReference>
<dbReference type="InterPro" id="IPR058922">
    <property type="entry name" value="WHD_DRP"/>
</dbReference>
<dbReference type="InterPro" id="IPR032675">
    <property type="entry name" value="LRR_dom_sf"/>
</dbReference>
<dbReference type="FunFam" id="1.10.8.430:FF:000003">
    <property type="entry name" value="Probable disease resistance protein At5g66910"/>
    <property type="match status" value="1"/>
</dbReference>
<comment type="caution">
    <text evidence="5">The sequence shown here is derived from an EMBL/GenBank/DDBJ whole genome shotgun (WGS) entry which is preliminary data.</text>
</comment>